<dbReference type="InterPro" id="IPR011010">
    <property type="entry name" value="DNA_brk_join_enz"/>
</dbReference>
<dbReference type="InterPro" id="IPR044068">
    <property type="entry name" value="CB"/>
</dbReference>
<feature type="domain" description="Core-binding (CB)" evidence="5">
    <location>
        <begin position="1"/>
        <end position="88"/>
    </location>
</feature>
<name>A0A1C0YUE7_9BACL</name>
<sequence length="305" mass="36461">MQTLTEAWAVFIIHLQKMGKAPLTLKQYKIDGKQFIQYCWDQEEDYLRDETIKQLVKDYREHVQERYDNTQSINRKFASLRTFLHYAHFREWIQTVPEAYVKPIPKVQKALSVLNDADRAQAVDVWLQIYRASVEDEYRWMALRNFCITRLVSELALKPYEIVKMKWSHIDFDTRIVRIFGAKSYRDLELSESMLSWLALFEKRTHALFPELVEAEHIWLGLHNKPGQPITVKTIERLMLRISSIIGKKVTCTNLRYTAMHKELLAEDRQKVREIFDKYGYVHHNVMEERRRKIIEALALKEKND</sequence>
<gene>
    <name evidence="6" type="ORF">A6K76_01660</name>
</gene>
<dbReference type="CDD" id="cd00397">
    <property type="entry name" value="DNA_BRE_C"/>
    <property type="match status" value="1"/>
</dbReference>
<dbReference type="PANTHER" id="PTHR30349">
    <property type="entry name" value="PHAGE INTEGRASE-RELATED"/>
    <property type="match status" value="1"/>
</dbReference>
<dbReference type="GO" id="GO:0006310">
    <property type="term" value="P:DNA recombination"/>
    <property type="evidence" value="ECO:0007669"/>
    <property type="project" value="UniProtKB-KW"/>
</dbReference>
<dbReference type="InterPro" id="IPR050090">
    <property type="entry name" value="Tyrosine_recombinase_XerCD"/>
</dbReference>
<dbReference type="Gene3D" id="1.10.443.10">
    <property type="entry name" value="Intergrase catalytic core"/>
    <property type="match status" value="1"/>
</dbReference>
<keyword evidence="3" id="KW-0233">DNA recombination</keyword>
<protein>
    <recommendedName>
        <fullName evidence="5">Core-binding (CB) domain-containing protein</fullName>
    </recommendedName>
</protein>
<dbReference type="EMBL" id="MATO01000034">
    <property type="protein sequence ID" value="OCS90783.1"/>
    <property type="molecule type" value="Genomic_DNA"/>
</dbReference>
<evidence type="ECO:0000256" key="3">
    <source>
        <dbReference type="ARBA" id="ARBA00023172"/>
    </source>
</evidence>
<proteinExistence type="inferred from homology"/>
<organism evidence="6 7">
    <name type="scientific">Caryophanon latum</name>
    <dbReference type="NCBI Taxonomy" id="33977"/>
    <lineage>
        <taxon>Bacteria</taxon>
        <taxon>Bacillati</taxon>
        <taxon>Bacillota</taxon>
        <taxon>Bacilli</taxon>
        <taxon>Bacillales</taxon>
        <taxon>Caryophanaceae</taxon>
        <taxon>Caryophanon</taxon>
    </lineage>
</organism>
<dbReference type="SUPFAM" id="SSF56349">
    <property type="entry name" value="DNA breaking-rejoining enzymes"/>
    <property type="match status" value="1"/>
</dbReference>
<dbReference type="GO" id="GO:0003677">
    <property type="term" value="F:DNA binding"/>
    <property type="evidence" value="ECO:0007669"/>
    <property type="project" value="UniProtKB-UniRule"/>
</dbReference>
<comment type="caution">
    <text evidence="6">The sequence shown here is derived from an EMBL/GenBank/DDBJ whole genome shotgun (WGS) entry which is preliminary data.</text>
</comment>
<evidence type="ECO:0000313" key="7">
    <source>
        <dbReference type="Proteomes" id="UP000093482"/>
    </source>
</evidence>
<dbReference type="OrthoDB" id="2607117at2"/>
<accession>A0A1C0YUE7</accession>
<comment type="similarity">
    <text evidence="1">Belongs to the 'phage' integrase family.</text>
</comment>
<evidence type="ECO:0000256" key="1">
    <source>
        <dbReference type="ARBA" id="ARBA00008857"/>
    </source>
</evidence>
<reference evidence="6 7" key="1">
    <citation type="submission" date="2016-07" db="EMBL/GenBank/DDBJ databases">
        <title>Caryophanon latum genome sequencing.</title>
        <authorList>
            <person name="Verma A."/>
            <person name="Pal Y."/>
            <person name="Krishnamurthi S."/>
        </authorList>
    </citation>
    <scope>NUCLEOTIDE SEQUENCE [LARGE SCALE GENOMIC DNA]</scope>
    <source>
        <strain evidence="6 7">DSM 14151</strain>
    </source>
</reference>
<evidence type="ECO:0000313" key="6">
    <source>
        <dbReference type="EMBL" id="OCS90783.1"/>
    </source>
</evidence>
<keyword evidence="2 4" id="KW-0238">DNA-binding</keyword>
<dbReference type="Gene3D" id="1.10.150.130">
    <property type="match status" value="1"/>
</dbReference>
<keyword evidence="7" id="KW-1185">Reference proteome</keyword>
<evidence type="ECO:0000256" key="4">
    <source>
        <dbReference type="PROSITE-ProRule" id="PRU01248"/>
    </source>
</evidence>
<dbReference type="AlphaFoldDB" id="A0A1C0YUE7"/>
<evidence type="ECO:0000256" key="2">
    <source>
        <dbReference type="ARBA" id="ARBA00023125"/>
    </source>
</evidence>
<dbReference type="PROSITE" id="PS51900">
    <property type="entry name" value="CB"/>
    <property type="match status" value="1"/>
</dbReference>
<dbReference type="RefSeq" id="WP_066464183.1">
    <property type="nucleotide sequence ID" value="NZ_MATO01000034.1"/>
</dbReference>
<dbReference type="PANTHER" id="PTHR30349:SF41">
    <property type="entry name" value="INTEGRASE_RECOMBINASE PROTEIN MJ0367-RELATED"/>
    <property type="match status" value="1"/>
</dbReference>
<evidence type="ECO:0000259" key="5">
    <source>
        <dbReference type="PROSITE" id="PS51900"/>
    </source>
</evidence>
<dbReference type="Proteomes" id="UP000093482">
    <property type="component" value="Unassembled WGS sequence"/>
</dbReference>
<dbReference type="GO" id="GO:0015074">
    <property type="term" value="P:DNA integration"/>
    <property type="evidence" value="ECO:0007669"/>
    <property type="project" value="InterPro"/>
</dbReference>
<dbReference type="InterPro" id="IPR010998">
    <property type="entry name" value="Integrase_recombinase_N"/>
</dbReference>
<dbReference type="InterPro" id="IPR013762">
    <property type="entry name" value="Integrase-like_cat_sf"/>
</dbReference>